<evidence type="ECO:0000256" key="1">
    <source>
        <dbReference type="ARBA" id="ARBA00004370"/>
    </source>
</evidence>
<name>A0A4X1VRU5_PIG</name>
<dbReference type="AlphaFoldDB" id="A0A4X1VRU5"/>
<evidence type="ECO:0000256" key="3">
    <source>
        <dbReference type="ARBA" id="ARBA00023136"/>
    </source>
</evidence>
<evidence type="ECO:0000313" key="8">
    <source>
        <dbReference type="Ensembl" id="ENSSSCP00070044283.1"/>
    </source>
</evidence>
<dbReference type="FunFam" id="3.30.500.10:FF:000004">
    <property type="entry name" value="Retinoic acid early-inducible protein 1-beta"/>
    <property type="match status" value="1"/>
</dbReference>
<organism evidence="8 9">
    <name type="scientific">Sus scrofa</name>
    <name type="common">Pig</name>
    <dbReference type="NCBI Taxonomy" id="9823"/>
    <lineage>
        <taxon>Eukaryota</taxon>
        <taxon>Metazoa</taxon>
        <taxon>Chordata</taxon>
        <taxon>Craniata</taxon>
        <taxon>Vertebrata</taxon>
        <taxon>Euteleostomi</taxon>
        <taxon>Mammalia</taxon>
        <taxon>Eutheria</taxon>
        <taxon>Laurasiatheria</taxon>
        <taxon>Artiodactyla</taxon>
        <taxon>Suina</taxon>
        <taxon>Suidae</taxon>
        <taxon>Sus</taxon>
    </lineage>
</organism>
<proteinExistence type="predicted"/>
<dbReference type="SUPFAM" id="SSF54452">
    <property type="entry name" value="MHC antigen-recognition domain"/>
    <property type="match status" value="1"/>
</dbReference>
<gene>
    <name evidence="8" type="primary">LOC100521647</name>
</gene>
<keyword evidence="2 7" id="KW-0732">Signal</keyword>
<evidence type="ECO:0000256" key="2">
    <source>
        <dbReference type="ARBA" id="ARBA00022729"/>
    </source>
</evidence>
<evidence type="ECO:0000256" key="5">
    <source>
        <dbReference type="ARBA" id="ARBA00023180"/>
    </source>
</evidence>
<dbReference type="GO" id="GO:0046703">
    <property type="term" value="F:natural killer cell lectin-like receptor binding"/>
    <property type="evidence" value="ECO:0007669"/>
    <property type="project" value="UniProtKB-ARBA"/>
</dbReference>
<dbReference type="GO" id="GO:0016020">
    <property type="term" value="C:membrane"/>
    <property type="evidence" value="ECO:0007669"/>
    <property type="project" value="UniProtKB-SubCell"/>
</dbReference>
<comment type="subcellular location">
    <subcellularLocation>
        <location evidence="1">Membrane</location>
    </subcellularLocation>
</comment>
<evidence type="ECO:0000256" key="7">
    <source>
        <dbReference type="SAM" id="SignalP"/>
    </source>
</evidence>
<evidence type="ECO:0000256" key="6">
    <source>
        <dbReference type="SAM" id="Phobius"/>
    </source>
</evidence>
<dbReference type="InterPro" id="IPR037055">
    <property type="entry name" value="MHC_I-like_Ag-recog_sf"/>
</dbReference>
<keyword evidence="3 6" id="KW-0472">Membrane</keyword>
<dbReference type="InterPro" id="IPR050208">
    <property type="entry name" value="MHC_class-I_related"/>
</dbReference>
<reference evidence="8" key="2">
    <citation type="submission" date="2025-08" db="UniProtKB">
        <authorList>
            <consortium name="Ensembl"/>
        </authorList>
    </citation>
    <scope>IDENTIFICATION</scope>
</reference>
<dbReference type="Proteomes" id="UP000314985">
    <property type="component" value="Chromosome 1"/>
</dbReference>
<dbReference type="PANTHER" id="PTHR16675:SF64">
    <property type="entry name" value="RETINOIC ACID EARLY TRANSCRIPT 1E"/>
    <property type="match status" value="1"/>
</dbReference>
<dbReference type="InterPro" id="IPR011162">
    <property type="entry name" value="MHC_I/II-like_Ag-recog"/>
</dbReference>
<feature type="transmembrane region" description="Helical" evidence="6">
    <location>
        <begin position="224"/>
        <end position="249"/>
    </location>
</feature>
<keyword evidence="5" id="KW-0325">Glycoprotein</keyword>
<dbReference type="Gene3D" id="3.30.500.10">
    <property type="entry name" value="MHC class I-like antigen recognition-like"/>
    <property type="match status" value="1"/>
</dbReference>
<keyword evidence="4" id="KW-1015">Disulfide bond</keyword>
<feature type="signal peptide" evidence="7">
    <location>
        <begin position="1"/>
        <end position="23"/>
    </location>
</feature>
<dbReference type="PANTHER" id="PTHR16675">
    <property type="entry name" value="MHC CLASS I-RELATED"/>
    <property type="match status" value="1"/>
</dbReference>
<protein>
    <submittedName>
        <fullName evidence="8">NKG2D ligand 4-like</fullName>
    </submittedName>
</protein>
<dbReference type="Ensembl" id="ENSSSCT00070052321.1">
    <property type="protein sequence ID" value="ENSSSCP00070044283.1"/>
    <property type="gene ID" value="ENSSSCG00070026135.1"/>
</dbReference>
<accession>A0A4X1VRU5</accession>
<evidence type="ECO:0000256" key="4">
    <source>
        <dbReference type="ARBA" id="ARBA00023157"/>
    </source>
</evidence>
<reference evidence="8 9" key="1">
    <citation type="submission" date="2017-08" db="EMBL/GenBank/DDBJ databases">
        <title>USMARCv1.0.</title>
        <authorList>
            <person name="Hannum G.I."/>
            <person name="Koren S."/>
            <person name="Schroeder S.G."/>
            <person name="Chin S.C."/>
            <person name="Nonneman D.J."/>
            <person name="Becker S.A."/>
            <person name="Rosen B.D."/>
            <person name="Bickhart D.M."/>
            <person name="Putnam N.H."/>
            <person name="Green R.E."/>
            <person name="Tuggle C.K."/>
            <person name="Liu H."/>
            <person name="Rohrer G.A."/>
            <person name="Warr A."/>
            <person name="Hall R."/>
            <person name="Kim K."/>
            <person name="Hume D.A."/>
            <person name="Talbot R."/>
            <person name="Chow W."/>
            <person name="Howe K."/>
            <person name="Schwartz A.S."/>
            <person name="Watson M."/>
            <person name="Archibald A.L."/>
            <person name="Phillippy A.M."/>
            <person name="Smith T.P.L."/>
        </authorList>
    </citation>
    <scope>NUCLEOTIDE SEQUENCE [LARGE SCALE GENOMIC DNA]</scope>
</reference>
<evidence type="ECO:0000313" key="9">
    <source>
        <dbReference type="Proteomes" id="UP000314985"/>
    </source>
</evidence>
<feature type="chain" id="PRO_5021393446" evidence="7">
    <location>
        <begin position="24"/>
        <end position="369"/>
    </location>
</feature>
<sequence>MSLTHTTGLLLLTLLLLLKPGETLRYAHLLCLNFTVTSGQPWCEVKGSMDTKPLLQYDSDSNQVTASGPLGEEVNGTKAWSDLTGTLGGVGPWGRDDSVCGVAGAPQLQAKLCCQLEAERVTAASWDFSLDGQTALLLDAMDMNWTLVNPGATGIKEQFQKDQDLAEHFRKLTVGDCGHWLREFLGHLENVPEQEPTEPPLEPSDNQQLPARIIPRSGLTVTTIVIVISIVFGVLFCIVVIVGILVFIIRRCDRRSGTTAGEKQAGLRLLGSACSGKGLGDMSPALTQALCTDPSLHRNDVLLCLEPHSAQRGWGLLGSWGRRGWGGGQAMYLLPGGRGQAGSKMSKGWGGCGCAQDSPNPLMKKRFIL</sequence>
<keyword evidence="6" id="KW-1133">Transmembrane helix</keyword>
<keyword evidence="6" id="KW-0812">Transmembrane</keyword>